<gene>
    <name evidence="3" type="primary">oatA</name>
    <name evidence="3" type="ORF">NCTC8529_01399</name>
</gene>
<accession>A0AAX3FMS1</accession>
<evidence type="ECO:0000313" key="3">
    <source>
        <dbReference type="EMBL" id="VEE91555.1"/>
    </source>
</evidence>
<feature type="transmembrane region" description="Helical" evidence="1">
    <location>
        <begin position="98"/>
        <end position="116"/>
    </location>
</feature>
<dbReference type="PANTHER" id="PTHR23028">
    <property type="entry name" value="ACETYLTRANSFERASE"/>
    <property type="match status" value="1"/>
</dbReference>
<dbReference type="GO" id="GO:0016020">
    <property type="term" value="C:membrane"/>
    <property type="evidence" value="ECO:0007669"/>
    <property type="project" value="TreeGrafter"/>
</dbReference>
<dbReference type="RefSeq" id="WP_052190404.1">
    <property type="nucleotide sequence ID" value="NZ_LR134310.1"/>
</dbReference>
<evidence type="ECO:0000259" key="2">
    <source>
        <dbReference type="Pfam" id="PF01757"/>
    </source>
</evidence>
<dbReference type="GO" id="GO:0000271">
    <property type="term" value="P:polysaccharide biosynthetic process"/>
    <property type="evidence" value="ECO:0007669"/>
    <property type="project" value="TreeGrafter"/>
</dbReference>
<feature type="transmembrane region" description="Helical" evidence="1">
    <location>
        <begin position="176"/>
        <end position="197"/>
    </location>
</feature>
<feature type="domain" description="Acyltransferase 3" evidence="2">
    <location>
        <begin position="11"/>
        <end position="342"/>
    </location>
</feature>
<keyword evidence="1" id="KW-0812">Transmembrane</keyword>
<feature type="transmembrane region" description="Helical" evidence="1">
    <location>
        <begin position="203"/>
        <end position="224"/>
    </location>
</feature>
<proteinExistence type="predicted"/>
<feature type="transmembrane region" description="Helical" evidence="1">
    <location>
        <begin position="290"/>
        <end position="308"/>
    </location>
</feature>
<keyword evidence="1" id="KW-0472">Membrane</keyword>
<feature type="transmembrane region" description="Helical" evidence="1">
    <location>
        <begin position="54"/>
        <end position="77"/>
    </location>
</feature>
<dbReference type="Pfam" id="PF01757">
    <property type="entry name" value="Acyl_transf_3"/>
    <property type="match status" value="1"/>
</dbReference>
<dbReference type="Proteomes" id="UP000268529">
    <property type="component" value="Chromosome"/>
</dbReference>
<feature type="transmembrane region" description="Helical" evidence="1">
    <location>
        <begin position="328"/>
        <end position="349"/>
    </location>
</feature>
<protein>
    <submittedName>
        <fullName evidence="3">Acyltransferase 3</fullName>
        <ecNumber evidence="3">2.3.1.-</ecNumber>
    </submittedName>
</protein>
<feature type="transmembrane region" description="Helical" evidence="1">
    <location>
        <begin position="149"/>
        <end position="169"/>
    </location>
</feature>
<dbReference type="AlphaFoldDB" id="A0AAX3FMS1"/>
<dbReference type="EMBL" id="LR134310">
    <property type="protein sequence ID" value="VEE91555.1"/>
    <property type="molecule type" value="Genomic_DNA"/>
</dbReference>
<keyword evidence="1" id="KW-1133">Transmembrane helix</keyword>
<dbReference type="InterPro" id="IPR050879">
    <property type="entry name" value="Acyltransferase_3"/>
</dbReference>
<reference evidence="3 4" key="1">
    <citation type="submission" date="2018-12" db="EMBL/GenBank/DDBJ databases">
        <authorList>
            <consortium name="Pathogen Informatics"/>
        </authorList>
    </citation>
    <scope>NUCLEOTIDE SEQUENCE [LARGE SCALE GENOMIC DNA]</scope>
    <source>
        <strain evidence="3 4">NCTC8529</strain>
    </source>
</reference>
<feature type="transmembrane region" description="Helical" evidence="1">
    <location>
        <begin position="260"/>
        <end position="278"/>
    </location>
</feature>
<evidence type="ECO:0000256" key="1">
    <source>
        <dbReference type="SAM" id="Phobius"/>
    </source>
</evidence>
<name>A0AAX3FMS1_ACTEU</name>
<dbReference type="GO" id="GO:0016747">
    <property type="term" value="F:acyltransferase activity, transferring groups other than amino-acyl groups"/>
    <property type="evidence" value="ECO:0007669"/>
    <property type="project" value="InterPro"/>
</dbReference>
<keyword evidence="3" id="KW-0808">Transferase</keyword>
<dbReference type="InterPro" id="IPR002656">
    <property type="entry name" value="Acyl_transf_3_dom"/>
</dbReference>
<feature type="transmembrane region" description="Helical" evidence="1">
    <location>
        <begin position="236"/>
        <end position="254"/>
    </location>
</feature>
<organism evidence="3 4">
    <name type="scientific">Actinobacillus equuli</name>
    <dbReference type="NCBI Taxonomy" id="718"/>
    <lineage>
        <taxon>Bacteria</taxon>
        <taxon>Pseudomonadati</taxon>
        <taxon>Pseudomonadota</taxon>
        <taxon>Gammaproteobacteria</taxon>
        <taxon>Pasteurellales</taxon>
        <taxon>Pasteurellaceae</taxon>
        <taxon>Actinobacillus</taxon>
    </lineage>
</organism>
<dbReference type="EC" id="2.3.1.-" evidence="3"/>
<evidence type="ECO:0000313" key="4">
    <source>
        <dbReference type="Proteomes" id="UP000268529"/>
    </source>
</evidence>
<keyword evidence="3" id="KW-0012">Acyltransferase</keyword>
<sequence>MKSLNINYMTRLDHLRFFAALLVVFTHIKGKITLAPEDFGFPGAFLSVSHFIKNWIFNGSTGVSLFLVLTGFLFCIISDNGHKKIKYSGFIYNRILRIFPMMILLTFIVITVSRQTSTPMDIFRILTLQLNTGHKYTGWGHEFYPSGPIWTIGVEFQFYLLFPFLALFLSKYGVKYLVGLVVLIVLIKYNLFILKGSGVYYNLYHSIIGRLDQFIIGMIFAVIYKSCFIEKFKNKNIFSLCLMMVSLLVLMAYFGKKNTLSFTIEAICWGGVILSYLSMNLFNSSFMDKLLAKLGELSFSIYLLHLPIVDMLNRMFGLASPTTLIDSIMAFSWKVTIVAMIAWLTFTLIEKPFMSLRVKYTS</sequence>
<dbReference type="GeneID" id="92744013"/>
<dbReference type="PANTHER" id="PTHR23028:SF53">
    <property type="entry name" value="ACYL_TRANSF_3 DOMAIN-CONTAINING PROTEIN"/>
    <property type="match status" value="1"/>
</dbReference>